<proteinExistence type="predicted"/>
<sequence>MAFSPLPAKTFPELIDYMHGEMVMNAKSPDALMIKRYNQAGTSTLRVAFSLTQVLPLSMRAPVTAGSAAAAEVSGSAAAMVLWYNKVAAGRDWDHKGRLKPHNAWVSDGDTAYRFDIWSNIHYGFVGRAVGFSAWTLKAGAGGAQVKDKTVPPGYWDRRFNTLGDADFLAAFDDPDDQAAIMLGVDLYNAKGLAMLATDLSDDVRARKSSLATKPAGTP</sequence>
<dbReference type="AlphaFoldDB" id="A0AAF1K247"/>
<evidence type="ECO:0000259" key="1">
    <source>
        <dbReference type="Pfam" id="PF15607"/>
    </source>
</evidence>
<reference evidence="2" key="2">
    <citation type="journal article" date="2021" name="Syst. Appl. Microbiol.">
        <title>Roseomonas hellenica sp. nov., isolated from roots of wild-growing Alkanna tinctoria.</title>
        <authorList>
            <person name="Rat A."/>
            <person name="Naranjo H.D."/>
            <person name="Lebbe L."/>
            <person name="Cnockaert M."/>
            <person name="Krigas N."/>
            <person name="Grigoriadou K."/>
            <person name="Maloupa E."/>
            <person name="Willems A."/>
        </authorList>
    </citation>
    <scope>NUCLEOTIDE SEQUENCE</scope>
    <source>
        <strain evidence="2">LMG 28251</strain>
    </source>
</reference>
<evidence type="ECO:0000313" key="2">
    <source>
        <dbReference type="EMBL" id="MBR0654984.1"/>
    </source>
</evidence>
<comment type="caution">
    <text evidence="2">The sequence shown here is derived from an EMBL/GenBank/DDBJ whole genome shotgun (WGS) entry which is preliminary data.</text>
</comment>
<feature type="domain" description="Bacterial toxin 44" evidence="1">
    <location>
        <begin position="83"/>
        <end position="189"/>
    </location>
</feature>
<dbReference type="Proteomes" id="UP001196068">
    <property type="component" value="Unassembled WGS sequence"/>
</dbReference>
<dbReference type="Pfam" id="PF15607">
    <property type="entry name" value="Ntox44"/>
    <property type="match status" value="1"/>
</dbReference>
<evidence type="ECO:0000313" key="3">
    <source>
        <dbReference type="Proteomes" id="UP001196068"/>
    </source>
</evidence>
<accession>A0AAF1K247</accession>
<dbReference type="InterPro" id="IPR028946">
    <property type="entry name" value="Ntox44"/>
</dbReference>
<gene>
    <name evidence="2" type="ORF">GXW79_07825</name>
</gene>
<name>A0AAF1K247_9PROT</name>
<protein>
    <recommendedName>
        <fullName evidence="1">Bacterial toxin 44 domain-containing protein</fullName>
    </recommendedName>
</protein>
<reference evidence="2" key="1">
    <citation type="submission" date="2020-01" db="EMBL/GenBank/DDBJ databases">
        <authorList>
            <person name="Rat A."/>
        </authorList>
    </citation>
    <scope>NUCLEOTIDE SEQUENCE</scope>
    <source>
        <strain evidence="2">LMG 28251</strain>
    </source>
</reference>
<dbReference type="EMBL" id="JAAEDH010000007">
    <property type="protein sequence ID" value="MBR0654984.1"/>
    <property type="molecule type" value="Genomic_DNA"/>
</dbReference>
<keyword evidence="3" id="KW-1185">Reference proteome</keyword>
<dbReference type="RefSeq" id="WP_211873823.1">
    <property type="nucleotide sequence ID" value="NZ_JAAEDH010000007.1"/>
</dbReference>
<organism evidence="2 3">
    <name type="scientific">Plastoroseomonas arctica</name>
    <dbReference type="NCBI Taxonomy" id="1509237"/>
    <lineage>
        <taxon>Bacteria</taxon>
        <taxon>Pseudomonadati</taxon>
        <taxon>Pseudomonadota</taxon>
        <taxon>Alphaproteobacteria</taxon>
        <taxon>Acetobacterales</taxon>
        <taxon>Acetobacteraceae</taxon>
        <taxon>Plastoroseomonas</taxon>
    </lineage>
</organism>